<reference evidence="1" key="1">
    <citation type="submission" date="2023-04" db="EMBL/GenBank/DDBJ databases">
        <title>Ambrosiozyma monospora NBRC 10751.</title>
        <authorList>
            <person name="Ichikawa N."/>
            <person name="Sato H."/>
            <person name="Tonouchi N."/>
        </authorList>
    </citation>
    <scope>NUCLEOTIDE SEQUENCE</scope>
    <source>
        <strain evidence="1">NBRC 10751</strain>
    </source>
</reference>
<comment type="caution">
    <text evidence="1">The sequence shown here is derived from an EMBL/GenBank/DDBJ whole genome shotgun (WGS) entry which is preliminary data.</text>
</comment>
<protein>
    <submittedName>
        <fullName evidence="1">Unnamed protein product</fullName>
    </submittedName>
</protein>
<evidence type="ECO:0000313" key="1">
    <source>
        <dbReference type="EMBL" id="GME70667.1"/>
    </source>
</evidence>
<organism evidence="1 2">
    <name type="scientific">Ambrosiozyma monospora</name>
    <name type="common">Yeast</name>
    <name type="synonym">Endomycopsis monosporus</name>
    <dbReference type="NCBI Taxonomy" id="43982"/>
    <lineage>
        <taxon>Eukaryota</taxon>
        <taxon>Fungi</taxon>
        <taxon>Dikarya</taxon>
        <taxon>Ascomycota</taxon>
        <taxon>Saccharomycotina</taxon>
        <taxon>Pichiomycetes</taxon>
        <taxon>Pichiales</taxon>
        <taxon>Pichiaceae</taxon>
        <taxon>Ambrosiozyma</taxon>
    </lineage>
</organism>
<dbReference type="Proteomes" id="UP001165064">
    <property type="component" value="Unassembled WGS sequence"/>
</dbReference>
<evidence type="ECO:0000313" key="2">
    <source>
        <dbReference type="Proteomes" id="UP001165064"/>
    </source>
</evidence>
<name>A0ACB5SRJ2_AMBMO</name>
<keyword evidence="2" id="KW-1185">Reference proteome</keyword>
<gene>
    <name evidence="1" type="ORF">Amon02_000028300</name>
</gene>
<dbReference type="EMBL" id="BSXS01000075">
    <property type="protein sequence ID" value="GME70667.1"/>
    <property type="molecule type" value="Genomic_DNA"/>
</dbReference>
<accession>A0ACB5SRJ2</accession>
<sequence length="432" mass="46767">MRLFGGKIISTLLFLGALLCLFLTVLIGSTNGSPLKNFYWLQTNTSKYPGAKFQTTRWTNYGMCDVKNNHNTNCGHSAAYAFSPKDNFSSRDNLPKAFIKHRKTYYYLSRIAYGFLIGGLALLVFAMIPFLLFVFLHKMRAIAIPLYLLGTLFATAAIAMYTAVFVLGKHKFNNDGAHSKLGVKAFGTSWAGIACLLFGLPGLLRRGSKNTHGSSRGGGDDFVYADNDNTESEAKKNGWFVPHARKNKRRGRRNNSAYDDGNVQLSPMQQYGGAGAGHPQGAQHDDATGGVRFMSLVQQRDGNDARRHNFDSDSDDDVVTSSVGKESYPNYSPVNEKKTSGGFFSKFGKNSNTNNKANQPTNANAAGNASAPGYEQSPTVIPESFNEPTYTQTAGTGADHAGAGVGTGDVHEEAPVGYNDTTLVNNSNVGRP</sequence>
<proteinExistence type="predicted"/>